<accession>A0A1R1XII3</accession>
<gene>
    <name evidence="1" type="ORF">AYI70_g7858</name>
</gene>
<sequence>MHNTAIVPVLINFIHSNRRLNPASRVHHRTRRRLWKYPQLLLQIRKNPFVRVQLALQTFNKAIVKSHVALLLVRPILNVYS</sequence>
<dbReference type="AlphaFoldDB" id="A0A1R1XII3"/>
<evidence type="ECO:0000313" key="1">
    <source>
        <dbReference type="EMBL" id="OMJ14452.1"/>
    </source>
</evidence>
<organism evidence="1 2">
    <name type="scientific">Smittium culicis</name>
    <dbReference type="NCBI Taxonomy" id="133412"/>
    <lineage>
        <taxon>Eukaryota</taxon>
        <taxon>Fungi</taxon>
        <taxon>Fungi incertae sedis</taxon>
        <taxon>Zoopagomycota</taxon>
        <taxon>Kickxellomycotina</taxon>
        <taxon>Harpellomycetes</taxon>
        <taxon>Harpellales</taxon>
        <taxon>Legeriomycetaceae</taxon>
        <taxon>Smittium</taxon>
    </lineage>
</organism>
<reference evidence="1 2" key="1">
    <citation type="submission" date="2017-01" db="EMBL/GenBank/DDBJ databases">
        <authorList>
            <person name="Mah S.A."/>
            <person name="Swanson W.J."/>
            <person name="Moy G.W."/>
            <person name="Vacquier V.D."/>
        </authorList>
    </citation>
    <scope>NUCLEOTIDE SEQUENCE [LARGE SCALE GENOMIC DNA]</scope>
    <source>
        <strain evidence="1 2">GSMNP</strain>
    </source>
</reference>
<proteinExistence type="predicted"/>
<protein>
    <submittedName>
        <fullName evidence="1">Uncharacterized protein</fullName>
    </submittedName>
</protein>
<dbReference type="Proteomes" id="UP000187283">
    <property type="component" value="Unassembled WGS sequence"/>
</dbReference>
<comment type="caution">
    <text evidence="1">The sequence shown here is derived from an EMBL/GenBank/DDBJ whole genome shotgun (WGS) entry which is preliminary data.</text>
</comment>
<evidence type="ECO:0000313" key="2">
    <source>
        <dbReference type="Proteomes" id="UP000187283"/>
    </source>
</evidence>
<name>A0A1R1XII3_9FUNG</name>
<dbReference type="EMBL" id="LSSN01003061">
    <property type="protein sequence ID" value="OMJ14452.1"/>
    <property type="molecule type" value="Genomic_DNA"/>
</dbReference>
<keyword evidence="2" id="KW-1185">Reference proteome</keyword>